<comment type="function">
    <text evidence="6 8">This protein binds to the 23S rRNA, and is important in its secondary structure. It is located near the subunit interface in the base of the L7/L12 stalk, and near the tRNA binding site of the peptidyltransferase center.</text>
</comment>
<dbReference type="KEGG" id="dae:Dtox_0301"/>
<sequence>MSRIGKLPIAVPQGVDISIEGNKVKVKGPKGELERQLHKDMILKKEDNVVTVERPSEDKKHKSLHGLTRTLLFNMVTGVTQGYQKTLELVGVGYRASLQGKKLVLAVGYSHPVEFEPADDLQIEVPANNRVIVKGIDKEKVGQLAAKIRAVREPEPYKGKGIKYEGEYVRRKAGKAGKAR</sequence>
<evidence type="ECO:0000259" key="9">
    <source>
        <dbReference type="Pfam" id="PF00347"/>
    </source>
</evidence>
<proteinExistence type="inferred from homology"/>
<reference evidence="10 11" key="1">
    <citation type="journal article" date="2009" name="Stand. Genomic Sci.">
        <title>Complete genome sequence of Desulfotomaculum acetoxidans type strain (5575).</title>
        <authorList>
            <person name="Spring S."/>
            <person name="Lapidus A."/>
            <person name="Schroder M."/>
            <person name="Gleim D."/>
            <person name="Sims D."/>
            <person name="Meincke L."/>
            <person name="Glavina Del Rio T."/>
            <person name="Tice H."/>
            <person name="Copeland A."/>
            <person name="Cheng J.F."/>
            <person name="Lucas S."/>
            <person name="Chen F."/>
            <person name="Nolan M."/>
            <person name="Bruce D."/>
            <person name="Goodwin L."/>
            <person name="Pitluck S."/>
            <person name="Ivanova N."/>
            <person name="Mavromatis K."/>
            <person name="Mikhailova N."/>
            <person name="Pati A."/>
            <person name="Chen A."/>
            <person name="Palaniappan K."/>
            <person name="Land M."/>
            <person name="Hauser L."/>
            <person name="Chang Y.J."/>
            <person name="Jeffries C.D."/>
            <person name="Chain P."/>
            <person name="Saunders E."/>
            <person name="Brettin T."/>
            <person name="Detter J.C."/>
            <person name="Goker M."/>
            <person name="Bristow J."/>
            <person name="Eisen J.A."/>
            <person name="Markowitz V."/>
            <person name="Hugenholtz P."/>
            <person name="Kyrpides N.C."/>
            <person name="Klenk H.P."/>
            <person name="Han C."/>
        </authorList>
    </citation>
    <scope>NUCLEOTIDE SEQUENCE [LARGE SCALE GENOMIC DNA]</scope>
    <source>
        <strain evidence="11">ATCC 49208 / DSM 771 / VKM B-1644</strain>
    </source>
</reference>
<dbReference type="InterPro" id="IPR020040">
    <property type="entry name" value="Ribosomal_uL6_a/b-dom"/>
</dbReference>
<dbReference type="PANTHER" id="PTHR11655">
    <property type="entry name" value="60S/50S RIBOSOMAL PROTEIN L6/L9"/>
    <property type="match status" value="1"/>
</dbReference>
<evidence type="ECO:0000313" key="11">
    <source>
        <dbReference type="Proteomes" id="UP000002217"/>
    </source>
</evidence>
<keyword evidence="2 6" id="KW-0699">rRNA-binding</keyword>
<evidence type="ECO:0000313" key="10">
    <source>
        <dbReference type="EMBL" id="ACV61254.1"/>
    </source>
</evidence>
<evidence type="ECO:0000256" key="4">
    <source>
        <dbReference type="ARBA" id="ARBA00022980"/>
    </source>
</evidence>
<dbReference type="InterPro" id="IPR019906">
    <property type="entry name" value="Ribosomal_uL6_bac-type"/>
</dbReference>
<keyword evidence="11" id="KW-1185">Reference proteome</keyword>
<dbReference type="GO" id="GO:0022625">
    <property type="term" value="C:cytosolic large ribosomal subunit"/>
    <property type="evidence" value="ECO:0007669"/>
    <property type="project" value="UniProtKB-UniRule"/>
</dbReference>
<dbReference type="FunFam" id="3.90.930.12:FF:000002">
    <property type="entry name" value="50S ribosomal protein L6"/>
    <property type="match status" value="1"/>
</dbReference>
<dbReference type="eggNOG" id="COG0097">
    <property type="taxonomic scope" value="Bacteria"/>
</dbReference>
<keyword evidence="5 6" id="KW-0687">Ribonucleoprotein</keyword>
<dbReference type="InterPro" id="IPR036789">
    <property type="entry name" value="Ribosomal_uL6-like_a/b-dom_sf"/>
</dbReference>
<dbReference type="PANTHER" id="PTHR11655:SF14">
    <property type="entry name" value="LARGE RIBOSOMAL SUBUNIT PROTEIN UL6M"/>
    <property type="match status" value="1"/>
</dbReference>
<gene>
    <name evidence="6" type="primary">rplF</name>
    <name evidence="10" type="ordered locus">Dtox_0301</name>
</gene>
<dbReference type="STRING" id="485916.Dtox_0301"/>
<evidence type="ECO:0000256" key="2">
    <source>
        <dbReference type="ARBA" id="ARBA00022730"/>
    </source>
</evidence>
<keyword evidence="3 6" id="KW-0694">RNA-binding</keyword>
<accession>C8W400</accession>
<evidence type="ECO:0000256" key="3">
    <source>
        <dbReference type="ARBA" id="ARBA00022884"/>
    </source>
</evidence>
<feature type="domain" description="Large ribosomal subunit protein uL6 alpha-beta" evidence="9">
    <location>
        <begin position="11"/>
        <end position="82"/>
    </location>
</feature>
<dbReference type="PROSITE" id="PS00525">
    <property type="entry name" value="RIBOSOMAL_L6_1"/>
    <property type="match status" value="1"/>
</dbReference>
<dbReference type="FunFam" id="3.90.930.12:FF:000001">
    <property type="entry name" value="50S ribosomal protein L6"/>
    <property type="match status" value="1"/>
</dbReference>
<dbReference type="Pfam" id="PF00347">
    <property type="entry name" value="Ribosomal_L6"/>
    <property type="match status" value="2"/>
</dbReference>
<name>C8W400_DESAS</name>
<dbReference type="PIRSF" id="PIRSF002162">
    <property type="entry name" value="Ribosomal_L6"/>
    <property type="match status" value="1"/>
</dbReference>
<evidence type="ECO:0000256" key="7">
    <source>
        <dbReference type="RuleBase" id="RU003869"/>
    </source>
</evidence>
<evidence type="ECO:0000256" key="8">
    <source>
        <dbReference type="RuleBase" id="RU003870"/>
    </source>
</evidence>
<dbReference type="InterPro" id="IPR002358">
    <property type="entry name" value="Ribosomal_uL6_CS"/>
</dbReference>
<dbReference type="Gene3D" id="3.90.930.12">
    <property type="entry name" value="Ribosomal protein L6, alpha-beta domain"/>
    <property type="match status" value="2"/>
</dbReference>
<dbReference type="RefSeq" id="WP_015755975.1">
    <property type="nucleotide sequence ID" value="NC_013216.1"/>
</dbReference>
<evidence type="ECO:0000256" key="1">
    <source>
        <dbReference type="ARBA" id="ARBA00009356"/>
    </source>
</evidence>
<protein>
    <recommendedName>
        <fullName evidence="6">Large ribosomal subunit protein uL6</fullName>
    </recommendedName>
</protein>
<dbReference type="InterPro" id="IPR000702">
    <property type="entry name" value="Ribosomal_uL6-like"/>
</dbReference>
<dbReference type="HAMAP" id="MF_01365_B">
    <property type="entry name" value="Ribosomal_uL6_B"/>
    <property type="match status" value="1"/>
</dbReference>
<dbReference type="Proteomes" id="UP000002217">
    <property type="component" value="Chromosome"/>
</dbReference>
<feature type="domain" description="Large ribosomal subunit protein uL6 alpha-beta" evidence="9">
    <location>
        <begin position="90"/>
        <end position="164"/>
    </location>
</feature>
<evidence type="ECO:0000256" key="6">
    <source>
        <dbReference type="HAMAP-Rule" id="MF_01365"/>
    </source>
</evidence>
<organism evidence="10 11">
    <name type="scientific">Desulfofarcimen acetoxidans (strain ATCC 49208 / DSM 771 / KCTC 5769 / VKM B-1644 / 5575)</name>
    <name type="common">Desulfotomaculum acetoxidans</name>
    <dbReference type="NCBI Taxonomy" id="485916"/>
    <lineage>
        <taxon>Bacteria</taxon>
        <taxon>Bacillati</taxon>
        <taxon>Bacillota</taxon>
        <taxon>Clostridia</taxon>
        <taxon>Eubacteriales</taxon>
        <taxon>Peptococcaceae</taxon>
        <taxon>Desulfofarcimen</taxon>
    </lineage>
</organism>
<dbReference type="GO" id="GO:0019843">
    <property type="term" value="F:rRNA binding"/>
    <property type="evidence" value="ECO:0007669"/>
    <property type="project" value="UniProtKB-UniRule"/>
</dbReference>
<dbReference type="OrthoDB" id="9805007at2"/>
<comment type="similarity">
    <text evidence="1 6 7">Belongs to the universal ribosomal protein uL6 family.</text>
</comment>
<comment type="subunit">
    <text evidence="6">Part of the 50S ribosomal subunit.</text>
</comment>
<dbReference type="SUPFAM" id="SSF56053">
    <property type="entry name" value="Ribosomal protein L6"/>
    <property type="match status" value="2"/>
</dbReference>
<keyword evidence="4 6" id="KW-0689">Ribosomal protein</keyword>
<dbReference type="GO" id="GO:0002181">
    <property type="term" value="P:cytoplasmic translation"/>
    <property type="evidence" value="ECO:0007669"/>
    <property type="project" value="TreeGrafter"/>
</dbReference>
<dbReference type="NCBIfam" id="TIGR03654">
    <property type="entry name" value="L6_bact"/>
    <property type="match status" value="1"/>
</dbReference>
<dbReference type="AlphaFoldDB" id="C8W400"/>
<dbReference type="HOGENOM" id="CLU_065464_1_2_9"/>
<dbReference type="EMBL" id="CP001720">
    <property type="protein sequence ID" value="ACV61254.1"/>
    <property type="molecule type" value="Genomic_DNA"/>
</dbReference>
<dbReference type="PRINTS" id="PR00059">
    <property type="entry name" value="RIBOSOMALL6"/>
</dbReference>
<dbReference type="GO" id="GO:0003735">
    <property type="term" value="F:structural constituent of ribosome"/>
    <property type="evidence" value="ECO:0007669"/>
    <property type="project" value="UniProtKB-UniRule"/>
</dbReference>
<evidence type="ECO:0000256" key="5">
    <source>
        <dbReference type="ARBA" id="ARBA00023274"/>
    </source>
</evidence>